<dbReference type="Proteomes" id="UP000230233">
    <property type="component" value="Chromosome V"/>
</dbReference>
<dbReference type="EMBL" id="PDUG01000005">
    <property type="protein sequence ID" value="PIC23946.1"/>
    <property type="molecule type" value="Genomic_DNA"/>
</dbReference>
<proteinExistence type="predicted"/>
<reference evidence="2" key="1">
    <citation type="submission" date="2017-10" db="EMBL/GenBank/DDBJ databases">
        <title>Rapid genome shrinkage in a self-fertile nematode reveals novel sperm competition proteins.</title>
        <authorList>
            <person name="Yin D."/>
            <person name="Schwarz E.M."/>
            <person name="Thomas C.G."/>
            <person name="Felde R.L."/>
            <person name="Korf I.F."/>
            <person name="Cutter A.D."/>
            <person name="Schartner C.M."/>
            <person name="Ralston E.J."/>
            <person name="Meyer B.J."/>
            <person name="Haag E.S."/>
        </authorList>
    </citation>
    <scope>NUCLEOTIDE SEQUENCE [LARGE SCALE GENOMIC DNA]</scope>
    <source>
        <strain evidence="2">JU1422</strain>
    </source>
</reference>
<organism evidence="1 2">
    <name type="scientific">Caenorhabditis nigoni</name>
    <dbReference type="NCBI Taxonomy" id="1611254"/>
    <lineage>
        <taxon>Eukaryota</taxon>
        <taxon>Metazoa</taxon>
        <taxon>Ecdysozoa</taxon>
        <taxon>Nematoda</taxon>
        <taxon>Chromadorea</taxon>
        <taxon>Rhabditida</taxon>
        <taxon>Rhabditina</taxon>
        <taxon>Rhabditomorpha</taxon>
        <taxon>Rhabditoidea</taxon>
        <taxon>Rhabditidae</taxon>
        <taxon>Peloderinae</taxon>
        <taxon>Caenorhabditis</taxon>
    </lineage>
</organism>
<name>A0A2G5TA56_9PELO</name>
<evidence type="ECO:0000313" key="2">
    <source>
        <dbReference type="Proteomes" id="UP000230233"/>
    </source>
</evidence>
<comment type="caution">
    <text evidence="1">The sequence shown here is derived from an EMBL/GenBank/DDBJ whole genome shotgun (WGS) entry which is preliminary data.</text>
</comment>
<keyword evidence="2" id="KW-1185">Reference proteome</keyword>
<accession>A0A2G5TA56</accession>
<protein>
    <recommendedName>
        <fullName evidence="3">DUF38 domain-containing protein</fullName>
    </recommendedName>
</protein>
<dbReference type="AlphaFoldDB" id="A0A2G5TA56"/>
<gene>
    <name evidence="1" type="primary">Cnig_chr_V.g17464</name>
    <name evidence="1" type="ORF">B9Z55_017464</name>
</gene>
<evidence type="ECO:0000313" key="1">
    <source>
        <dbReference type="EMBL" id="PIC23946.1"/>
    </source>
</evidence>
<evidence type="ECO:0008006" key="3">
    <source>
        <dbReference type="Google" id="ProtNLM"/>
    </source>
</evidence>
<dbReference type="OrthoDB" id="5878996at2759"/>
<sequence length="344" mass="40343">MSLFAHINFSKLPVPTVGEAFWKCTKIDEFLNLATNTPHTAWFQKIAVPATKFSVNLEPPSEERGRNYREIRMEFKDHVPFVWRFHSHPVLFDGAKMKLKIGEQNLISKLVPGNQAGDSPVLHSYMTKYQMGFLKIVDWLRKFFKCEPTDIKIGAQCITNYDEMIHWEPLLNTPKLVISECDRSQFITELLERRHEKQLRTHIDYVEILHPQSASIEALCSLDYISGRINFYCLDSNFVTEYVRNHILGRENSKFYVFRAAIPDWTRDQVNAFGTDLSLQHYDVDLNRTHKPRMMFNELRDDSRMFQSRKNETSVLVFYFYQGTLGFNKMVITVWSPRGLRPGN</sequence>